<proteinExistence type="predicted"/>
<organism evidence="2 3">
    <name type="scientific">Portunus trituberculatus</name>
    <name type="common">Swimming crab</name>
    <name type="synonym">Neptunus trituberculatus</name>
    <dbReference type="NCBI Taxonomy" id="210409"/>
    <lineage>
        <taxon>Eukaryota</taxon>
        <taxon>Metazoa</taxon>
        <taxon>Ecdysozoa</taxon>
        <taxon>Arthropoda</taxon>
        <taxon>Crustacea</taxon>
        <taxon>Multicrustacea</taxon>
        <taxon>Malacostraca</taxon>
        <taxon>Eumalacostraca</taxon>
        <taxon>Eucarida</taxon>
        <taxon>Decapoda</taxon>
        <taxon>Pleocyemata</taxon>
        <taxon>Brachyura</taxon>
        <taxon>Eubrachyura</taxon>
        <taxon>Portunoidea</taxon>
        <taxon>Portunidae</taxon>
        <taxon>Portuninae</taxon>
        <taxon>Portunus</taxon>
    </lineage>
</organism>
<comment type="caution">
    <text evidence="2">The sequence shown here is derived from an EMBL/GenBank/DDBJ whole genome shotgun (WGS) entry which is preliminary data.</text>
</comment>
<reference evidence="2 3" key="1">
    <citation type="submission" date="2019-05" db="EMBL/GenBank/DDBJ databases">
        <title>Another draft genome of Portunus trituberculatus and its Hox gene families provides insights of decapod evolution.</title>
        <authorList>
            <person name="Jeong J.-H."/>
            <person name="Song I."/>
            <person name="Kim S."/>
            <person name="Choi T."/>
            <person name="Kim D."/>
            <person name="Ryu S."/>
            <person name="Kim W."/>
        </authorList>
    </citation>
    <scope>NUCLEOTIDE SEQUENCE [LARGE SCALE GENOMIC DNA]</scope>
    <source>
        <tissue evidence="2">Muscle</tissue>
    </source>
</reference>
<dbReference type="Proteomes" id="UP000324222">
    <property type="component" value="Unassembled WGS sequence"/>
</dbReference>
<name>A0A5B7IV73_PORTR</name>
<dbReference type="OrthoDB" id="6621423at2759"/>
<evidence type="ECO:0000313" key="3">
    <source>
        <dbReference type="Proteomes" id="UP000324222"/>
    </source>
</evidence>
<dbReference type="EMBL" id="VSRR010070403">
    <property type="protein sequence ID" value="MPC86079.1"/>
    <property type="molecule type" value="Genomic_DNA"/>
</dbReference>
<feature type="region of interest" description="Disordered" evidence="1">
    <location>
        <begin position="1"/>
        <end position="29"/>
    </location>
</feature>
<evidence type="ECO:0000313" key="2">
    <source>
        <dbReference type="EMBL" id="MPC86079.1"/>
    </source>
</evidence>
<sequence length="63" mass="6905">MNRRGSMEAEDSNLSIMTGDSEAEQQGREGISVIKDGKYSDLTITLADCNVSYKVSVDLFNLT</sequence>
<evidence type="ECO:0000256" key="1">
    <source>
        <dbReference type="SAM" id="MobiDB-lite"/>
    </source>
</evidence>
<accession>A0A5B7IV73</accession>
<gene>
    <name evidence="2" type="ORF">E2C01_080892</name>
</gene>
<protein>
    <submittedName>
        <fullName evidence="2">Uncharacterized protein</fullName>
    </submittedName>
</protein>
<dbReference type="AlphaFoldDB" id="A0A5B7IV73"/>
<keyword evidence="3" id="KW-1185">Reference proteome</keyword>